<dbReference type="EMBL" id="SJPV01000004">
    <property type="protein sequence ID" value="TWU38412.1"/>
    <property type="molecule type" value="Genomic_DNA"/>
</dbReference>
<dbReference type="CDD" id="cd06981">
    <property type="entry name" value="cupin_reut_a1446"/>
    <property type="match status" value="1"/>
</dbReference>
<evidence type="ECO:0000313" key="3">
    <source>
        <dbReference type="Proteomes" id="UP000319143"/>
    </source>
</evidence>
<dbReference type="Gene3D" id="2.60.120.10">
    <property type="entry name" value="Jelly Rolls"/>
    <property type="match status" value="1"/>
</dbReference>
<dbReference type="Proteomes" id="UP000319143">
    <property type="component" value="Unassembled WGS sequence"/>
</dbReference>
<dbReference type="AlphaFoldDB" id="A0A5C6DP81"/>
<dbReference type="InterPro" id="IPR014710">
    <property type="entry name" value="RmlC-like_jellyroll"/>
</dbReference>
<protein>
    <submittedName>
        <fullName evidence="2">Cupin domain protein</fullName>
    </submittedName>
</protein>
<sequence>MTGSGPLAFCSRPQRDSPETAALTRRAFPHRAVHRLNHTKSRSETLALTNLFDPLPTSLAEELVTVLASNSQVRVERIVSMGHASPPGFWYDQEEHEWVALLQGEAKLIFEDGTALTMRPGDHLLIDAHQRHRVESTSSSRPTVWLGVFFRNEE</sequence>
<proteinExistence type="predicted"/>
<dbReference type="InterPro" id="IPR011051">
    <property type="entry name" value="RmlC_Cupin_sf"/>
</dbReference>
<dbReference type="InterPro" id="IPR013096">
    <property type="entry name" value="Cupin_2"/>
</dbReference>
<feature type="domain" description="Cupin type-2" evidence="1">
    <location>
        <begin position="92"/>
        <end position="148"/>
    </location>
</feature>
<gene>
    <name evidence="2" type="ORF">Poly41_28880</name>
</gene>
<organism evidence="2 3">
    <name type="scientific">Novipirellula artificiosorum</name>
    <dbReference type="NCBI Taxonomy" id="2528016"/>
    <lineage>
        <taxon>Bacteria</taxon>
        <taxon>Pseudomonadati</taxon>
        <taxon>Planctomycetota</taxon>
        <taxon>Planctomycetia</taxon>
        <taxon>Pirellulales</taxon>
        <taxon>Pirellulaceae</taxon>
        <taxon>Novipirellula</taxon>
    </lineage>
</organism>
<evidence type="ECO:0000259" key="1">
    <source>
        <dbReference type="Pfam" id="PF07883"/>
    </source>
</evidence>
<comment type="caution">
    <text evidence="2">The sequence shown here is derived from an EMBL/GenBank/DDBJ whole genome shotgun (WGS) entry which is preliminary data.</text>
</comment>
<dbReference type="Pfam" id="PF07883">
    <property type="entry name" value="Cupin_2"/>
    <property type="match status" value="1"/>
</dbReference>
<dbReference type="SUPFAM" id="SSF51182">
    <property type="entry name" value="RmlC-like cupins"/>
    <property type="match status" value="1"/>
</dbReference>
<name>A0A5C6DP81_9BACT</name>
<accession>A0A5C6DP81</accession>
<reference evidence="2 3" key="1">
    <citation type="submission" date="2019-02" db="EMBL/GenBank/DDBJ databases">
        <title>Deep-cultivation of Planctomycetes and their phenomic and genomic characterization uncovers novel biology.</title>
        <authorList>
            <person name="Wiegand S."/>
            <person name="Jogler M."/>
            <person name="Boedeker C."/>
            <person name="Pinto D."/>
            <person name="Vollmers J."/>
            <person name="Rivas-Marin E."/>
            <person name="Kohn T."/>
            <person name="Peeters S.H."/>
            <person name="Heuer A."/>
            <person name="Rast P."/>
            <person name="Oberbeckmann S."/>
            <person name="Bunk B."/>
            <person name="Jeske O."/>
            <person name="Meyerdierks A."/>
            <person name="Storesund J.E."/>
            <person name="Kallscheuer N."/>
            <person name="Luecker S."/>
            <person name="Lage O.M."/>
            <person name="Pohl T."/>
            <person name="Merkel B.J."/>
            <person name="Hornburger P."/>
            <person name="Mueller R.-W."/>
            <person name="Bruemmer F."/>
            <person name="Labrenz M."/>
            <person name="Spormann A.M."/>
            <person name="Op Den Camp H."/>
            <person name="Overmann J."/>
            <person name="Amann R."/>
            <person name="Jetten M.S.M."/>
            <person name="Mascher T."/>
            <person name="Medema M.H."/>
            <person name="Devos D.P."/>
            <person name="Kaster A.-K."/>
            <person name="Ovreas L."/>
            <person name="Rohde M."/>
            <person name="Galperin M.Y."/>
            <person name="Jogler C."/>
        </authorList>
    </citation>
    <scope>NUCLEOTIDE SEQUENCE [LARGE SCALE GENOMIC DNA]</scope>
    <source>
        <strain evidence="2 3">Poly41</strain>
    </source>
</reference>
<evidence type="ECO:0000313" key="2">
    <source>
        <dbReference type="EMBL" id="TWU38412.1"/>
    </source>
</evidence>
<keyword evidence="3" id="KW-1185">Reference proteome</keyword>